<evidence type="ECO:0000256" key="10">
    <source>
        <dbReference type="ARBA" id="ARBA00048731"/>
    </source>
</evidence>
<reference evidence="13" key="1">
    <citation type="submission" date="2020-10" db="EMBL/GenBank/DDBJ databases">
        <authorList>
            <person name="Gilroy R."/>
        </authorList>
    </citation>
    <scope>NUCLEOTIDE SEQUENCE</scope>
    <source>
        <strain evidence="13">CHK152-2871</strain>
    </source>
</reference>
<dbReference type="InterPro" id="IPR045626">
    <property type="entry name" value="PGDH_ASB_dom"/>
</dbReference>
<dbReference type="Pfam" id="PF00389">
    <property type="entry name" value="2-Hacid_dh"/>
    <property type="match status" value="1"/>
</dbReference>
<dbReference type="PANTHER" id="PTHR42789:SF1">
    <property type="entry name" value="D-ISOMER SPECIFIC 2-HYDROXYACID DEHYDROGENASE FAMILY PROTEIN (AFU_ORTHOLOGUE AFUA_6G10090)"/>
    <property type="match status" value="1"/>
</dbReference>
<dbReference type="EMBL" id="DVJQ01000071">
    <property type="protein sequence ID" value="HIS74979.1"/>
    <property type="molecule type" value="Genomic_DNA"/>
</dbReference>
<keyword evidence="5 11" id="KW-0028">Amino-acid biosynthesis</keyword>
<evidence type="ECO:0000313" key="14">
    <source>
        <dbReference type="Proteomes" id="UP000886865"/>
    </source>
</evidence>
<sequence>MAKVLITDKINEAAIKIVEKAAHADNLPTMEEDELCKIIGDYDALLVRSQTKVTAKIIEAGKNLKIIGRAGVGVDNIDLDAATAKGIIVVNSPDGNTNAAAEHTVAMMLSMARNIPEAVKSVKEGKWERSKFTGVEVYGKTLGIIGLGKIGHHVAQVALALGMKIIVFDPYTSREAVEGIGAKYAEHLDDFWAQCDFITIHTPKTKETTSLINRNTINRMKKGVRIINCARGGIIDETALKEALESGQVAACALDVYEDEKNIQNNVLLGFGKNVVLTPHLGASTDEAQINVALDVANQVVSVLSGGDATSAVNIPSLKPQKLEPVKDYMPIAENIAQMAAQISKGSLKSIEIEVKGTLAQVDTSPLETAILKGVLSSNITGVNYVNAPLLAKKRGIEISTKKSQQTTDYIGSITVNLVTDKDCTSISGALIAKHIKRIVKINDYNTSIKPEKHMLLVPHENKPGMIAAVATVLGDDGINISRMQVAQKSYAKGEIRQDEKSIMIINTDDKVEQNTLDKIAKINGIYESSYIRLNV</sequence>
<comment type="pathway">
    <text evidence="2 11">Amino-acid biosynthesis; L-serine biosynthesis; L-serine from 3-phospho-D-glycerate: step 1/3.</text>
</comment>
<dbReference type="InterPro" id="IPR006140">
    <property type="entry name" value="D-isomer_DH_NAD-bd"/>
</dbReference>
<dbReference type="PANTHER" id="PTHR42789">
    <property type="entry name" value="D-ISOMER SPECIFIC 2-HYDROXYACID DEHYDROGENASE FAMILY PROTEIN (AFU_ORTHOLOGUE AFUA_6G10090)"/>
    <property type="match status" value="1"/>
</dbReference>
<dbReference type="GO" id="GO:0004617">
    <property type="term" value="F:phosphoglycerate dehydrogenase activity"/>
    <property type="evidence" value="ECO:0007669"/>
    <property type="project" value="UniProtKB-UniRule"/>
</dbReference>
<dbReference type="InterPro" id="IPR029009">
    <property type="entry name" value="ASB_dom_sf"/>
</dbReference>
<evidence type="ECO:0000256" key="11">
    <source>
        <dbReference type="RuleBase" id="RU363003"/>
    </source>
</evidence>
<evidence type="ECO:0000313" key="13">
    <source>
        <dbReference type="EMBL" id="HIS74979.1"/>
    </source>
</evidence>
<dbReference type="InterPro" id="IPR050857">
    <property type="entry name" value="D-2-hydroxyacid_DH"/>
</dbReference>
<proteinExistence type="inferred from homology"/>
<name>A0A9D1JXY1_9BACT</name>
<dbReference type="PROSITE" id="PS00670">
    <property type="entry name" value="D_2_HYDROXYACID_DH_2"/>
    <property type="match status" value="1"/>
</dbReference>
<dbReference type="InterPro" id="IPR036291">
    <property type="entry name" value="NAD(P)-bd_dom_sf"/>
</dbReference>
<accession>A0A9D1JXY1</accession>
<reference evidence="13" key="2">
    <citation type="journal article" date="2021" name="PeerJ">
        <title>Extensive microbial diversity within the chicken gut microbiome revealed by metagenomics and culture.</title>
        <authorList>
            <person name="Gilroy R."/>
            <person name="Ravi A."/>
            <person name="Getino M."/>
            <person name="Pursley I."/>
            <person name="Horton D.L."/>
            <person name="Alikhan N.F."/>
            <person name="Baker D."/>
            <person name="Gharbi K."/>
            <person name="Hall N."/>
            <person name="Watson M."/>
            <person name="Adriaenssens E.M."/>
            <person name="Foster-Nyarko E."/>
            <person name="Jarju S."/>
            <person name="Secka A."/>
            <person name="Antonio M."/>
            <person name="Oren A."/>
            <person name="Chaudhuri R.R."/>
            <person name="La Ragione R."/>
            <person name="Hildebrand F."/>
            <person name="Pallen M.J."/>
        </authorList>
    </citation>
    <scope>NUCLEOTIDE SEQUENCE</scope>
    <source>
        <strain evidence="13">CHK152-2871</strain>
    </source>
</reference>
<evidence type="ECO:0000256" key="5">
    <source>
        <dbReference type="ARBA" id="ARBA00022605"/>
    </source>
</evidence>
<dbReference type="InterPro" id="IPR029752">
    <property type="entry name" value="D-isomer_DH_CS1"/>
</dbReference>
<dbReference type="SUPFAM" id="SSF52283">
    <property type="entry name" value="Formate/glycerate dehydrogenase catalytic domain-like"/>
    <property type="match status" value="1"/>
</dbReference>
<evidence type="ECO:0000256" key="2">
    <source>
        <dbReference type="ARBA" id="ARBA00005216"/>
    </source>
</evidence>
<dbReference type="Gene3D" id="3.30.1330.90">
    <property type="entry name" value="D-3-phosphoglycerate dehydrogenase, domain 3"/>
    <property type="match status" value="1"/>
</dbReference>
<dbReference type="InterPro" id="IPR045865">
    <property type="entry name" value="ACT-like_dom_sf"/>
</dbReference>
<comment type="catalytic activity">
    <reaction evidence="10 11">
        <text>(2R)-3-phosphoglycerate + NAD(+) = 3-phosphooxypyruvate + NADH + H(+)</text>
        <dbReference type="Rhea" id="RHEA:12641"/>
        <dbReference type="ChEBI" id="CHEBI:15378"/>
        <dbReference type="ChEBI" id="CHEBI:18110"/>
        <dbReference type="ChEBI" id="CHEBI:57540"/>
        <dbReference type="ChEBI" id="CHEBI:57945"/>
        <dbReference type="ChEBI" id="CHEBI:58272"/>
        <dbReference type="EC" id="1.1.1.95"/>
    </reaction>
</comment>
<dbReference type="PROSITE" id="PS51671">
    <property type="entry name" value="ACT"/>
    <property type="match status" value="1"/>
</dbReference>
<evidence type="ECO:0000256" key="6">
    <source>
        <dbReference type="ARBA" id="ARBA00023002"/>
    </source>
</evidence>
<dbReference type="EC" id="1.1.1.95" evidence="11"/>
<comment type="catalytic activity">
    <reaction evidence="9">
        <text>(R)-2-hydroxyglutarate + NAD(+) = 2-oxoglutarate + NADH + H(+)</text>
        <dbReference type="Rhea" id="RHEA:49612"/>
        <dbReference type="ChEBI" id="CHEBI:15378"/>
        <dbReference type="ChEBI" id="CHEBI:15801"/>
        <dbReference type="ChEBI" id="CHEBI:16810"/>
        <dbReference type="ChEBI" id="CHEBI:57540"/>
        <dbReference type="ChEBI" id="CHEBI:57945"/>
        <dbReference type="EC" id="1.1.1.399"/>
    </reaction>
</comment>
<keyword evidence="7 11" id="KW-0520">NAD</keyword>
<dbReference type="Pfam" id="PF19304">
    <property type="entry name" value="PGDH_inter"/>
    <property type="match status" value="1"/>
</dbReference>
<evidence type="ECO:0000256" key="7">
    <source>
        <dbReference type="ARBA" id="ARBA00023027"/>
    </source>
</evidence>
<organism evidence="13 14">
    <name type="scientific">Candidatus Galligastranaerophilus intestinavium</name>
    <dbReference type="NCBI Taxonomy" id="2840836"/>
    <lineage>
        <taxon>Bacteria</taxon>
        <taxon>Candidatus Galligastranaerophilus</taxon>
    </lineage>
</organism>
<dbReference type="CDD" id="cd04902">
    <property type="entry name" value="ACT_3PGDH-xct"/>
    <property type="match status" value="1"/>
</dbReference>
<dbReference type="InterPro" id="IPR029753">
    <property type="entry name" value="D-isomer_DH_CS"/>
</dbReference>
<comment type="caution">
    <text evidence="13">The sequence shown here is derived from an EMBL/GenBank/DDBJ whole genome shotgun (WGS) entry which is preliminary data.</text>
</comment>
<dbReference type="Pfam" id="PF02826">
    <property type="entry name" value="2-Hacid_dh_C"/>
    <property type="match status" value="1"/>
</dbReference>
<keyword evidence="6 11" id="KW-0560">Oxidoreductase</keyword>
<dbReference type="PROSITE" id="PS00671">
    <property type="entry name" value="D_2_HYDROXYACID_DH_3"/>
    <property type="match status" value="1"/>
</dbReference>
<keyword evidence="8 11" id="KW-0718">Serine biosynthesis</keyword>
<dbReference type="Gene3D" id="3.30.70.260">
    <property type="match status" value="1"/>
</dbReference>
<dbReference type="AlphaFoldDB" id="A0A9D1JXY1"/>
<comment type="function">
    <text evidence="1">Catalyzes the reversible oxidation of 3-phospho-D-glycerate to 3-phosphonooxypyruvate, the first step of the phosphorylated L-serine biosynthesis pathway. Also catalyzes the reversible oxidation of 2-hydroxyglutarate to 2-oxoglutarate.</text>
</comment>
<dbReference type="GO" id="GO:0051287">
    <property type="term" value="F:NAD binding"/>
    <property type="evidence" value="ECO:0007669"/>
    <property type="project" value="UniProtKB-UniRule"/>
</dbReference>
<dbReference type="InterPro" id="IPR006139">
    <property type="entry name" value="D-isomer_2_OHA_DH_cat_dom"/>
</dbReference>
<dbReference type="SUPFAM" id="SSF55021">
    <property type="entry name" value="ACT-like"/>
    <property type="match status" value="1"/>
</dbReference>
<evidence type="ECO:0000256" key="1">
    <source>
        <dbReference type="ARBA" id="ARBA00003800"/>
    </source>
</evidence>
<protein>
    <recommendedName>
        <fullName evidence="4 11">D-3-phosphoglycerate dehydrogenase</fullName>
        <ecNumber evidence="11">1.1.1.95</ecNumber>
    </recommendedName>
</protein>
<evidence type="ECO:0000256" key="9">
    <source>
        <dbReference type="ARBA" id="ARBA00048126"/>
    </source>
</evidence>
<dbReference type="GO" id="GO:0006564">
    <property type="term" value="P:L-serine biosynthetic process"/>
    <property type="evidence" value="ECO:0007669"/>
    <property type="project" value="UniProtKB-UniRule"/>
</dbReference>
<dbReference type="Proteomes" id="UP000886865">
    <property type="component" value="Unassembled WGS sequence"/>
</dbReference>
<dbReference type="Pfam" id="PF01842">
    <property type="entry name" value="ACT"/>
    <property type="match status" value="1"/>
</dbReference>
<comment type="similarity">
    <text evidence="3 11">Belongs to the D-isomer specific 2-hydroxyacid dehydrogenase family.</text>
</comment>
<evidence type="ECO:0000256" key="3">
    <source>
        <dbReference type="ARBA" id="ARBA00005854"/>
    </source>
</evidence>
<dbReference type="FunFam" id="3.40.50.720:FF:000021">
    <property type="entry name" value="D-3-phosphoglycerate dehydrogenase"/>
    <property type="match status" value="1"/>
</dbReference>
<dbReference type="SUPFAM" id="SSF143548">
    <property type="entry name" value="Serine metabolism enzymes domain"/>
    <property type="match status" value="1"/>
</dbReference>
<dbReference type="CDD" id="cd12173">
    <property type="entry name" value="PGDH_4"/>
    <property type="match status" value="1"/>
</dbReference>
<evidence type="ECO:0000256" key="8">
    <source>
        <dbReference type="ARBA" id="ARBA00023299"/>
    </source>
</evidence>
<dbReference type="InterPro" id="IPR006236">
    <property type="entry name" value="PGDH"/>
</dbReference>
<dbReference type="NCBIfam" id="TIGR01327">
    <property type="entry name" value="PGDH"/>
    <property type="match status" value="1"/>
</dbReference>
<evidence type="ECO:0000256" key="4">
    <source>
        <dbReference type="ARBA" id="ARBA00021582"/>
    </source>
</evidence>
<dbReference type="InterPro" id="IPR002912">
    <property type="entry name" value="ACT_dom"/>
</dbReference>
<dbReference type="SUPFAM" id="SSF51735">
    <property type="entry name" value="NAD(P)-binding Rossmann-fold domains"/>
    <property type="match status" value="1"/>
</dbReference>
<evidence type="ECO:0000259" key="12">
    <source>
        <dbReference type="PROSITE" id="PS51671"/>
    </source>
</evidence>
<dbReference type="Gene3D" id="3.40.50.720">
    <property type="entry name" value="NAD(P)-binding Rossmann-like Domain"/>
    <property type="match status" value="2"/>
</dbReference>
<gene>
    <name evidence="13" type="ORF">IAA86_08180</name>
</gene>
<feature type="domain" description="ACT" evidence="12">
    <location>
        <begin position="455"/>
        <end position="534"/>
    </location>
</feature>
<dbReference type="PROSITE" id="PS00065">
    <property type="entry name" value="D_2_HYDROXYACID_DH_1"/>
    <property type="match status" value="1"/>
</dbReference>